<evidence type="ECO:0000313" key="1">
    <source>
        <dbReference type="EMBL" id="SEO17451.1"/>
    </source>
</evidence>
<keyword evidence="2" id="KW-1185">Reference proteome</keyword>
<reference evidence="2" key="1">
    <citation type="submission" date="2016-10" db="EMBL/GenBank/DDBJ databases">
        <authorList>
            <person name="Varghese N."/>
            <person name="Submissions S."/>
        </authorList>
    </citation>
    <scope>NUCLEOTIDE SEQUENCE [LARGE SCALE GENOMIC DNA]</scope>
    <source>
        <strain evidence="2">IBRC-M 10043</strain>
    </source>
</reference>
<protein>
    <submittedName>
        <fullName evidence="1">Uncharacterized protein</fullName>
    </submittedName>
</protein>
<gene>
    <name evidence="1" type="ORF">SAMN05216388_100920</name>
</gene>
<name>A0A1H8MJ52_9EURY</name>
<sequence>MNEPCETEGCEKSAKFTVVCPADFEGSAVDGELGFCSEAHKDETCSNDERFPIFADEKDYLRYQPEDPTIVRHLDLQPVTVTGRERCPSCRAVGTLEQTSKADAPDDGHSPELECTDCEWVGTADAEQADLGGIRCVHPSQLAEA</sequence>
<dbReference type="AlphaFoldDB" id="A0A1H8MJ52"/>
<accession>A0A1H8MJ52</accession>
<evidence type="ECO:0000313" key="2">
    <source>
        <dbReference type="Proteomes" id="UP000198775"/>
    </source>
</evidence>
<dbReference type="EMBL" id="FOCX01000009">
    <property type="protein sequence ID" value="SEO17451.1"/>
    <property type="molecule type" value="Genomic_DNA"/>
</dbReference>
<proteinExistence type="predicted"/>
<organism evidence="1 2">
    <name type="scientific">Halorientalis persicus</name>
    <dbReference type="NCBI Taxonomy" id="1367881"/>
    <lineage>
        <taxon>Archaea</taxon>
        <taxon>Methanobacteriati</taxon>
        <taxon>Methanobacteriota</taxon>
        <taxon>Stenosarchaea group</taxon>
        <taxon>Halobacteria</taxon>
        <taxon>Halobacteriales</taxon>
        <taxon>Haloarculaceae</taxon>
        <taxon>Halorientalis</taxon>
    </lineage>
</organism>
<dbReference type="RefSeq" id="WP_092659985.1">
    <property type="nucleotide sequence ID" value="NZ_FOCX01000009.1"/>
</dbReference>
<dbReference type="Proteomes" id="UP000198775">
    <property type="component" value="Unassembled WGS sequence"/>
</dbReference>